<dbReference type="Pfam" id="PF03572">
    <property type="entry name" value="Peptidase_S41"/>
    <property type="match status" value="1"/>
</dbReference>
<evidence type="ECO:0000313" key="3">
    <source>
        <dbReference type="Proteomes" id="UP000198836"/>
    </source>
</evidence>
<proteinExistence type="predicted"/>
<dbReference type="Proteomes" id="UP000198836">
    <property type="component" value="Unassembled WGS sequence"/>
</dbReference>
<dbReference type="AlphaFoldDB" id="A0A1I0SJQ7"/>
<organism evidence="2 3">
    <name type="scientific">Pedobacter suwonensis</name>
    <dbReference type="NCBI Taxonomy" id="332999"/>
    <lineage>
        <taxon>Bacteria</taxon>
        <taxon>Pseudomonadati</taxon>
        <taxon>Bacteroidota</taxon>
        <taxon>Sphingobacteriia</taxon>
        <taxon>Sphingobacteriales</taxon>
        <taxon>Sphingobacteriaceae</taxon>
        <taxon>Pedobacter</taxon>
    </lineage>
</organism>
<keyword evidence="3" id="KW-1185">Reference proteome</keyword>
<protein>
    <submittedName>
        <fullName evidence="2">Peptidase family S41</fullName>
    </submittedName>
</protein>
<reference evidence="3" key="1">
    <citation type="submission" date="2016-10" db="EMBL/GenBank/DDBJ databases">
        <authorList>
            <person name="Varghese N."/>
            <person name="Submissions S."/>
        </authorList>
    </citation>
    <scope>NUCLEOTIDE SEQUENCE [LARGE SCALE GENOMIC DNA]</scope>
    <source>
        <strain evidence="3">DSM 18130</strain>
    </source>
</reference>
<name>A0A1I0SJQ7_9SPHI</name>
<dbReference type="InterPro" id="IPR029045">
    <property type="entry name" value="ClpP/crotonase-like_dom_sf"/>
</dbReference>
<feature type="domain" description="Tail specific protease" evidence="1">
    <location>
        <begin position="243"/>
        <end position="402"/>
    </location>
</feature>
<evidence type="ECO:0000313" key="2">
    <source>
        <dbReference type="EMBL" id="SFA39657.1"/>
    </source>
</evidence>
<dbReference type="Gene3D" id="3.90.226.10">
    <property type="entry name" value="2-enoyl-CoA Hydratase, Chain A, domain 1"/>
    <property type="match status" value="1"/>
</dbReference>
<accession>A0A1I0SJQ7</accession>
<evidence type="ECO:0000259" key="1">
    <source>
        <dbReference type="Pfam" id="PF03572"/>
    </source>
</evidence>
<dbReference type="InterPro" id="IPR005151">
    <property type="entry name" value="Tail-specific_protease"/>
</dbReference>
<dbReference type="EMBL" id="FOJM01000001">
    <property type="protein sequence ID" value="SFA39657.1"/>
    <property type="molecule type" value="Genomic_DNA"/>
</dbReference>
<dbReference type="GO" id="GO:0008236">
    <property type="term" value="F:serine-type peptidase activity"/>
    <property type="evidence" value="ECO:0007669"/>
    <property type="project" value="InterPro"/>
</dbReference>
<sequence length="490" mass="56778">MRAEHDTLVSYIKQVSPVICFNKEVRGIDFSRHAARLRKQIGPKTTMEAYLHIIKKTLNAAQDGHTSQLNTVLLDIAKKYWIPGGLVSFDSASTQNMYKYVKYLKESFYSKADLNLIYTSGSYYNLMPFSYKGKAYPAGMKLIRCNGKNIHKFVANLTQLYAPLRWDRVNNRVYDENFYWPAEIYKQDTLRMTFVDQQCRRHQLNIHKNDSVTYRAKKLNHYGYFSQTDTVVTHYFEQEGIFYAKLPAMRTELGDTIKRRMEAIFARHHVNSVVIDIRGNGGGSDQTYNVFLKKLLSDTLKKDVVVGRNFSSETRKKYHLNRDSVINSNNKTFNPGVPQFKSQEMYFIKQSFNFVTPDLARFPFSGKIYILQDKFIYSSASNLSSLAQNTKQLISIGETPDLLGGLQADVLIKMLPYSKFIFRVEPQVDFTGIKKLEDVFQNHVEYPVSYPIESLYLRTISKDIFGKNFLLKNDPMFRKVLELEQIALAN</sequence>
<dbReference type="GO" id="GO:0006508">
    <property type="term" value="P:proteolysis"/>
    <property type="evidence" value="ECO:0007669"/>
    <property type="project" value="InterPro"/>
</dbReference>
<gene>
    <name evidence="2" type="ORF">SAMN04488511_101494</name>
</gene>
<dbReference type="SUPFAM" id="SSF52096">
    <property type="entry name" value="ClpP/crotonase"/>
    <property type="match status" value="1"/>
</dbReference>